<evidence type="ECO:0000256" key="1">
    <source>
        <dbReference type="SAM" id="MobiDB-lite"/>
    </source>
</evidence>
<protein>
    <submittedName>
        <fullName evidence="2">Uncharacterized protein</fullName>
    </submittedName>
</protein>
<sequence length="116" mass="12910">MSDSEKSQLGMRTNPAPTSLGTLLNPLPEQIHLREVLPARLPVDEADQQQACLGFSGHTAEVGEGHRGYRDHRACLSPSVAEAGNYSWERRPQLDAICQRDRRARLKQAQRPSEVP</sequence>
<feature type="region of interest" description="Disordered" evidence="1">
    <location>
        <begin position="1"/>
        <end position="23"/>
    </location>
</feature>
<name>A0A9W7TLM4_TRIRA</name>
<dbReference type="Proteomes" id="UP001059041">
    <property type="component" value="Linkage Group LG15"/>
</dbReference>
<keyword evidence="3" id="KW-1185">Reference proteome</keyword>
<gene>
    <name evidence="2" type="ORF">IRJ41_006067</name>
</gene>
<proteinExistence type="predicted"/>
<reference evidence="2" key="1">
    <citation type="submission" date="2021-02" db="EMBL/GenBank/DDBJ databases">
        <title>Comparative genomics reveals that relaxation of natural selection precedes convergent phenotypic evolution of cavefish.</title>
        <authorList>
            <person name="Peng Z."/>
        </authorList>
    </citation>
    <scope>NUCLEOTIDE SEQUENCE</scope>
    <source>
        <tissue evidence="2">Muscle</tissue>
    </source>
</reference>
<comment type="caution">
    <text evidence="2">The sequence shown here is derived from an EMBL/GenBank/DDBJ whole genome shotgun (WGS) entry which is preliminary data.</text>
</comment>
<dbReference type="EMBL" id="JAFHDT010000015">
    <property type="protein sequence ID" value="KAI7799557.1"/>
    <property type="molecule type" value="Genomic_DNA"/>
</dbReference>
<dbReference type="AlphaFoldDB" id="A0A9W7TLM4"/>
<evidence type="ECO:0000313" key="3">
    <source>
        <dbReference type="Proteomes" id="UP001059041"/>
    </source>
</evidence>
<evidence type="ECO:0000313" key="2">
    <source>
        <dbReference type="EMBL" id="KAI7799557.1"/>
    </source>
</evidence>
<accession>A0A9W7TLM4</accession>
<organism evidence="2 3">
    <name type="scientific">Triplophysa rosa</name>
    <name type="common">Cave loach</name>
    <dbReference type="NCBI Taxonomy" id="992332"/>
    <lineage>
        <taxon>Eukaryota</taxon>
        <taxon>Metazoa</taxon>
        <taxon>Chordata</taxon>
        <taxon>Craniata</taxon>
        <taxon>Vertebrata</taxon>
        <taxon>Euteleostomi</taxon>
        <taxon>Actinopterygii</taxon>
        <taxon>Neopterygii</taxon>
        <taxon>Teleostei</taxon>
        <taxon>Ostariophysi</taxon>
        <taxon>Cypriniformes</taxon>
        <taxon>Nemacheilidae</taxon>
        <taxon>Triplophysa</taxon>
    </lineage>
</organism>